<evidence type="ECO:0000313" key="2">
    <source>
        <dbReference type="Proteomes" id="UP001162992"/>
    </source>
</evidence>
<dbReference type="Proteomes" id="UP001162992">
    <property type="component" value="Chromosome 3"/>
</dbReference>
<protein>
    <submittedName>
        <fullName evidence="1">Uncharacterized protein</fullName>
    </submittedName>
</protein>
<comment type="caution">
    <text evidence="1">The sequence shown here is derived from an EMBL/GenBank/DDBJ whole genome shotgun (WGS) entry which is preliminary data.</text>
</comment>
<evidence type="ECO:0000313" key="1">
    <source>
        <dbReference type="EMBL" id="KAJ7561468.1"/>
    </source>
</evidence>
<gene>
    <name evidence="1" type="ORF">O6H91_03G029700</name>
</gene>
<organism evidence="1 2">
    <name type="scientific">Diphasiastrum complanatum</name>
    <name type="common">Issler's clubmoss</name>
    <name type="synonym">Lycopodium complanatum</name>
    <dbReference type="NCBI Taxonomy" id="34168"/>
    <lineage>
        <taxon>Eukaryota</taxon>
        <taxon>Viridiplantae</taxon>
        <taxon>Streptophyta</taxon>
        <taxon>Embryophyta</taxon>
        <taxon>Tracheophyta</taxon>
        <taxon>Lycopodiopsida</taxon>
        <taxon>Lycopodiales</taxon>
        <taxon>Lycopodiaceae</taxon>
        <taxon>Lycopodioideae</taxon>
        <taxon>Diphasiastrum</taxon>
    </lineage>
</organism>
<sequence length="63" mass="7198">MPTSKDLCNKEACDIQSCLKKNGFIPERCRKVIEALERCCEKCSYNSKHCGSMSRLLGRKDEL</sequence>
<proteinExistence type="predicted"/>
<name>A0ACC2E4L8_DIPCM</name>
<reference evidence="2" key="1">
    <citation type="journal article" date="2024" name="Proc. Natl. Acad. Sci. U.S.A.">
        <title>Extraordinary preservation of gene collinearity over three hundred million years revealed in homosporous lycophytes.</title>
        <authorList>
            <person name="Li C."/>
            <person name="Wickell D."/>
            <person name="Kuo L.Y."/>
            <person name="Chen X."/>
            <person name="Nie B."/>
            <person name="Liao X."/>
            <person name="Peng D."/>
            <person name="Ji J."/>
            <person name="Jenkins J."/>
            <person name="Williams M."/>
            <person name="Shu S."/>
            <person name="Plott C."/>
            <person name="Barry K."/>
            <person name="Rajasekar S."/>
            <person name="Grimwood J."/>
            <person name="Han X."/>
            <person name="Sun S."/>
            <person name="Hou Z."/>
            <person name="He W."/>
            <person name="Dai G."/>
            <person name="Sun C."/>
            <person name="Schmutz J."/>
            <person name="Leebens-Mack J.H."/>
            <person name="Li F.W."/>
            <person name="Wang L."/>
        </authorList>
    </citation>
    <scope>NUCLEOTIDE SEQUENCE [LARGE SCALE GENOMIC DNA]</scope>
    <source>
        <strain evidence="2">cv. PW_Plant_1</strain>
    </source>
</reference>
<keyword evidence="2" id="KW-1185">Reference proteome</keyword>
<accession>A0ACC2E4L8</accession>
<dbReference type="EMBL" id="CM055094">
    <property type="protein sequence ID" value="KAJ7561468.1"/>
    <property type="molecule type" value="Genomic_DNA"/>
</dbReference>